<dbReference type="GO" id="GO:0003887">
    <property type="term" value="F:DNA-directed DNA polymerase activity"/>
    <property type="evidence" value="ECO:0007669"/>
    <property type="project" value="InterPro"/>
</dbReference>
<dbReference type="Gene3D" id="1.10.10.10">
    <property type="entry name" value="Winged helix-like DNA-binding domain superfamily/Winged helix DNA-binding domain"/>
    <property type="match status" value="2"/>
</dbReference>
<dbReference type="RefSeq" id="WP_185270003.1">
    <property type="nucleotide sequence ID" value="NZ_CP055155.1"/>
</dbReference>
<feature type="domain" description="Initiator Rep protein WH1" evidence="2">
    <location>
        <begin position="16"/>
        <end position="157"/>
    </location>
</feature>
<accession>A0A7G7G2F3</accession>
<evidence type="ECO:0000313" key="4">
    <source>
        <dbReference type="Proteomes" id="UP000515237"/>
    </source>
</evidence>
<name>A0A7G7G2F3_9BACT</name>
<keyword evidence="4" id="KW-1185">Reference proteome</keyword>
<dbReference type="AlphaFoldDB" id="A0A7G7G2F3"/>
<dbReference type="InterPro" id="IPR036390">
    <property type="entry name" value="WH_DNA-bd_sf"/>
</dbReference>
<evidence type="ECO:0000313" key="3">
    <source>
        <dbReference type="EMBL" id="QNF31337.1"/>
    </source>
</evidence>
<dbReference type="SUPFAM" id="SSF46785">
    <property type="entry name" value="Winged helix' DNA-binding domain"/>
    <property type="match status" value="2"/>
</dbReference>
<dbReference type="Pfam" id="PF21205">
    <property type="entry name" value="Rep3_C"/>
    <property type="match status" value="1"/>
</dbReference>
<reference evidence="3 4" key="1">
    <citation type="journal article" date="2018" name="Int. J. Syst. Evol. Microbiol.">
        <title>Adhaeribacter swui sp. nov., isolated from wet mud.</title>
        <authorList>
            <person name="Kim D.U."/>
            <person name="Kim K.W."/>
            <person name="Kang M.S."/>
            <person name="Kim J.Y."/>
            <person name="Jang J.H."/>
            <person name="Kim M.K."/>
        </authorList>
    </citation>
    <scope>NUCLEOTIDE SEQUENCE [LARGE SCALE GENOMIC DNA]</scope>
    <source>
        <strain evidence="3 4">KCTC 52873</strain>
        <plasmid evidence="3">unnamed2</plasmid>
    </source>
</reference>
<dbReference type="EMBL" id="CP055155">
    <property type="protein sequence ID" value="QNF31337.1"/>
    <property type="molecule type" value="Genomic_DNA"/>
</dbReference>
<protein>
    <submittedName>
        <fullName evidence="3">Replication initiation protein</fullName>
    </submittedName>
</protein>
<dbReference type="InterPro" id="IPR000525">
    <property type="entry name" value="Initiator_Rep_WH1"/>
</dbReference>
<dbReference type="Pfam" id="PF01051">
    <property type="entry name" value="Rep3_N"/>
    <property type="match status" value="1"/>
</dbReference>
<organism evidence="3 4">
    <name type="scientific">Adhaeribacter swui</name>
    <dbReference type="NCBI Taxonomy" id="2086471"/>
    <lineage>
        <taxon>Bacteria</taxon>
        <taxon>Pseudomonadati</taxon>
        <taxon>Bacteroidota</taxon>
        <taxon>Cytophagia</taxon>
        <taxon>Cytophagales</taxon>
        <taxon>Hymenobacteraceae</taxon>
        <taxon>Adhaeribacter</taxon>
    </lineage>
</organism>
<geneLocation type="plasmid" evidence="3 4">
    <name>unnamed2</name>
</geneLocation>
<evidence type="ECO:0000259" key="2">
    <source>
        <dbReference type="Pfam" id="PF01051"/>
    </source>
</evidence>
<proteinExistence type="inferred from homology"/>
<comment type="similarity">
    <text evidence="1">Belongs to the initiator RepB protein family.</text>
</comment>
<evidence type="ECO:0000256" key="1">
    <source>
        <dbReference type="ARBA" id="ARBA00038283"/>
    </source>
</evidence>
<dbReference type="InterPro" id="IPR036388">
    <property type="entry name" value="WH-like_DNA-bd_sf"/>
</dbReference>
<gene>
    <name evidence="3" type="ORF">HUW51_00850</name>
</gene>
<dbReference type="GO" id="GO:0006270">
    <property type="term" value="P:DNA replication initiation"/>
    <property type="evidence" value="ECO:0007669"/>
    <property type="project" value="InterPro"/>
</dbReference>
<keyword evidence="3" id="KW-0614">Plasmid</keyword>
<dbReference type="KEGG" id="aswu:HUW51_00850"/>
<dbReference type="Proteomes" id="UP000515237">
    <property type="component" value="Plasmid unnamed2"/>
</dbReference>
<sequence>MSDKNTTGLAKSNKTVAQGNFIVRSHLSFGAVEARIFTLMLAGIHKDDSDFKPIEIPMSSVTPHTGGTAYEMVENACKALMTKYIEASETDRKRGTKLYSFVDYLGIDKGTGVITGIWSQTIRPFLIQLKEHYTLAEVQHLMELKTGAAHRLYWLLKSYETLGVYEESMEELKNLLCGKEVKYDRLYDFKRFVLLPAFAEIQKTPESPENPLAFEYLEEKTGKKITSIKFIFDGTAKQLAAERKANKVKSKKKITNQGSLFPDTPPVKYKPSKVTIQGINKVLTHFTLEDLKSMSKFLDYEKLVQSYLDNGFTWNEDKTILSGYEREI</sequence>